<dbReference type="EC" id="3.4.-.-" evidence="8"/>
<evidence type="ECO:0000256" key="3">
    <source>
        <dbReference type="ARBA" id="ARBA00022763"/>
    </source>
</evidence>
<comment type="similarity">
    <text evidence="1 8">Belongs to the SOS response-associated peptidase family.</text>
</comment>
<dbReference type="PANTHER" id="PTHR13604:SF0">
    <property type="entry name" value="ABASIC SITE PROCESSING PROTEIN HMCES"/>
    <property type="match status" value="1"/>
</dbReference>
<keyword evidence="4 8" id="KW-0378">Hydrolase</keyword>
<dbReference type="SUPFAM" id="SSF143081">
    <property type="entry name" value="BB1717-like"/>
    <property type="match status" value="1"/>
</dbReference>
<proteinExistence type="inferred from homology"/>
<dbReference type="RefSeq" id="WP_070080289.1">
    <property type="nucleotide sequence ID" value="NZ_CP017420.1"/>
</dbReference>
<dbReference type="Proteomes" id="UP000095607">
    <property type="component" value="Chromosome"/>
</dbReference>
<dbReference type="Gene3D" id="3.90.1680.10">
    <property type="entry name" value="SOS response associated peptidase-like"/>
    <property type="match status" value="1"/>
</dbReference>
<feature type="region of interest" description="Disordered" evidence="9">
    <location>
        <begin position="212"/>
        <end position="232"/>
    </location>
</feature>
<dbReference type="InterPro" id="IPR003738">
    <property type="entry name" value="SRAP"/>
</dbReference>
<evidence type="ECO:0000256" key="6">
    <source>
        <dbReference type="ARBA" id="ARBA00023125"/>
    </source>
</evidence>
<reference evidence="10 11" key="1">
    <citation type="submission" date="2016-09" db="EMBL/GenBank/DDBJ databases">
        <title>Complete genome sequence of Deltia acidovorans CM13 isolated from murine proximal colonic tissue.</title>
        <authorList>
            <person name="Saffarian A."/>
        </authorList>
    </citation>
    <scope>NUCLEOTIDE SEQUENCE [LARGE SCALE GENOMIC DNA]</scope>
    <source>
        <strain evidence="10 11">CM13</strain>
    </source>
</reference>
<keyword evidence="2 8" id="KW-0645">Protease</keyword>
<dbReference type="InterPro" id="IPR036590">
    <property type="entry name" value="SRAP-like"/>
</dbReference>
<feature type="compositionally biased region" description="Low complexity" evidence="9">
    <location>
        <begin position="56"/>
        <end position="71"/>
    </location>
</feature>
<keyword evidence="11" id="KW-1185">Reference proteome</keyword>
<sequence length="232" mass="26059">MCNRYNTPRENEIERMWRVGSQNPPRWWKPHVTPLALGPYVKPGGELEVGQWGMIPRSSPTRRPTTRDGTPMSTNNARRETLAKSWTFAPAWRAGQRCLIPVTSWVEPYWGLGSRNVWWSFQRADGQPAALAGLYSEWTDPETGELVPNYTMITQPADGHPVLSLMHRPGKEKRGVVMLEPGDWDAWLHGTPNHADALIKLPPLGVLRSGAEKPEEEALLPAEQLAELKAEG</sequence>
<evidence type="ECO:0000256" key="8">
    <source>
        <dbReference type="RuleBase" id="RU364100"/>
    </source>
</evidence>
<dbReference type="EMBL" id="CP017420">
    <property type="protein sequence ID" value="AOU99922.1"/>
    <property type="molecule type" value="Genomic_DNA"/>
</dbReference>
<evidence type="ECO:0000256" key="9">
    <source>
        <dbReference type="SAM" id="MobiDB-lite"/>
    </source>
</evidence>
<evidence type="ECO:0000313" key="11">
    <source>
        <dbReference type="Proteomes" id="UP000095607"/>
    </source>
</evidence>
<keyword evidence="5" id="KW-0190">Covalent protein-DNA linkage</keyword>
<name>A0ABN4SC08_9BURK</name>
<dbReference type="PANTHER" id="PTHR13604">
    <property type="entry name" value="DC12-RELATED"/>
    <property type="match status" value="1"/>
</dbReference>
<keyword evidence="6" id="KW-0238">DNA-binding</keyword>
<keyword evidence="3" id="KW-0227">DNA damage</keyword>
<protein>
    <recommendedName>
        <fullName evidence="8">Abasic site processing protein</fullName>
        <ecNumber evidence="8">3.4.-.-</ecNumber>
    </recommendedName>
</protein>
<evidence type="ECO:0000256" key="7">
    <source>
        <dbReference type="ARBA" id="ARBA00023239"/>
    </source>
</evidence>
<organism evidence="10 11">
    <name type="scientific">Delftia tsuruhatensis</name>
    <dbReference type="NCBI Taxonomy" id="180282"/>
    <lineage>
        <taxon>Bacteria</taxon>
        <taxon>Pseudomonadati</taxon>
        <taxon>Pseudomonadota</taxon>
        <taxon>Betaproteobacteria</taxon>
        <taxon>Burkholderiales</taxon>
        <taxon>Comamonadaceae</taxon>
        <taxon>Delftia</taxon>
    </lineage>
</organism>
<keyword evidence="7" id="KW-0456">Lyase</keyword>
<evidence type="ECO:0000313" key="10">
    <source>
        <dbReference type="EMBL" id="AOU99922.1"/>
    </source>
</evidence>
<gene>
    <name evidence="10" type="ORF">BI380_00405</name>
</gene>
<evidence type="ECO:0000256" key="2">
    <source>
        <dbReference type="ARBA" id="ARBA00022670"/>
    </source>
</evidence>
<evidence type="ECO:0000256" key="4">
    <source>
        <dbReference type="ARBA" id="ARBA00022801"/>
    </source>
</evidence>
<dbReference type="Pfam" id="PF02586">
    <property type="entry name" value="SRAP"/>
    <property type="match status" value="1"/>
</dbReference>
<evidence type="ECO:0000256" key="5">
    <source>
        <dbReference type="ARBA" id="ARBA00023124"/>
    </source>
</evidence>
<accession>A0ABN4SC08</accession>
<evidence type="ECO:0000256" key="1">
    <source>
        <dbReference type="ARBA" id="ARBA00008136"/>
    </source>
</evidence>
<feature type="region of interest" description="Disordered" evidence="9">
    <location>
        <begin position="51"/>
        <end position="76"/>
    </location>
</feature>